<evidence type="ECO:0000313" key="3">
    <source>
        <dbReference type="Proteomes" id="UP001249851"/>
    </source>
</evidence>
<organism evidence="2 3">
    <name type="scientific">Acropora cervicornis</name>
    <name type="common">Staghorn coral</name>
    <dbReference type="NCBI Taxonomy" id="6130"/>
    <lineage>
        <taxon>Eukaryota</taxon>
        <taxon>Metazoa</taxon>
        <taxon>Cnidaria</taxon>
        <taxon>Anthozoa</taxon>
        <taxon>Hexacorallia</taxon>
        <taxon>Scleractinia</taxon>
        <taxon>Astrocoeniina</taxon>
        <taxon>Acroporidae</taxon>
        <taxon>Acropora</taxon>
    </lineage>
</organism>
<protein>
    <submittedName>
        <fullName evidence="2">Pogo transposable element with KRAB domain</fullName>
    </submittedName>
</protein>
<feature type="domain" description="DDE-1" evidence="1">
    <location>
        <begin position="7"/>
        <end position="141"/>
    </location>
</feature>
<evidence type="ECO:0000259" key="1">
    <source>
        <dbReference type="Pfam" id="PF03184"/>
    </source>
</evidence>
<sequence>MPKENLPNGVVVHCHKKGWMDRDGMAVCGEKVWHPRSVSFFDRTSLLILDSFSAHIDEGVHNTFKTEHKTTTAVIPGGLTKKLQPLDISVNQSFKNHVREEWEKWMLEGIHTFTETGNAEVCNYWVIRAWKAVKVTAIMNGLRKAGITSVSGAGEHGVSDASEISDDQQSTATLGPVLDAQLIDLFHSDTEDKDFDGF</sequence>
<dbReference type="GO" id="GO:0003676">
    <property type="term" value="F:nucleic acid binding"/>
    <property type="evidence" value="ECO:0007669"/>
    <property type="project" value="InterPro"/>
</dbReference>
<reference evidence="2" key="2">
    <citation type="journal article" date="2023" name="Science">
        <title>Genomic signatures of disease resistance in endangered staghorn corals.</title>
        <authorList>
            <person name="Vollmer S.V."/>
            <person name="Selwyn J.D."/>
            <person name="Despard B.A."/>
            <person name="Roesel C.L."/>
        </authorList>
    </citation>
    <scope>NUCLEOTIDE SEQUENCE</scope>
    <source>
        <strain evidence="2">K2</strain>
    </source>
</reference>
<keyword evidence="3" id="KW-1185">Reference proteome</keyword>
<dbReference type="AlphaFoldDB" id="A0AAD9QQD4"/>
<dbReference type="EMBL" id="JARQWQ010000019">
    <property type="protein sequence ID" value="KAK2565482.1"/>
    <property type="molecule type" value="Genomic_DNA"/>
</dbReference>
<evidence type="ECO:0000313" key="2">
    <source>
        <dbReference type="EMBL" id="KAK2565482.1"/>
    </source>
</evidence>
<gene>
    <name evidence="2" type="ORF">P5673_010547</name>
</gene>
<proteinExistence type="predicted"/>
<dbReference type="Pfam" id="PF03184">
    <property type="entry name" value="DDE_1"/>
    <property type="match status" value="1"/>
</dbReference>
<accession>A0AAD9QQD4</accession>
<comment type="caution">
    <text evidence="2">The sequence shown here is derived from an EMBL/GenBank/DDBJ whole genome shotgun (WGS) entry which is preliminary data.</text>
</comment>
<dbReference type="InterPro" id="IPR004875">
    <property type="entry name" value="DDE_SF_endonuclease_dom"/>
</dbReference>
<name>A0AAD9QQD4_ACRCE</name>
<dbReference type="Proteomes" id="UP001249851">
    <property type="component" value="Unassembled WGS sequence"/>
</dbReference>
<reference evidence="2" key="1">
    <citation type="journal article" date="2023" name="G3 (Bethesda)">
        <title>Whole genome assembly and annotation of the endangered Caribbean coral Acropora cervicornis.</title>
        <authorList>
            <person name="Selwyn J.D."/>
            <person name="Vollmer S.V."/>
        </authorList>
    </citation>
    <scope>NUCLEOTIDE SEQUENCE</scope>
    <source>
        <strain evidence="2">K2</strain>
    </source>
</reference>